<evidence type="ECO:0000256" key="1">
    <source>
        <dbReference type="SAM" id="SignalP"/>
    </source>
</evidence>
<comment type="caution">
    <text evidence="2">The sequence shown here is derived from an EMBL/GenBank/DDBJ whole genome shotgun (WGS) entry which is preliminary data.</text>
</comment>
<feature type="chain" id="PRO_5046702917" evidence="1">
    <location>
        <begin position="23"/>
        <end position="74"/>
    </location>
</feature>
<sequence>MKKLLTLAAVGGLLSLSQLASADAMPTQFDGSRANFTGSTAVAQSGYAADHNNGAPQDRLEWLHKQAGPGSAAG</sequence>
<accession>A0ABS2BLN3</accession>
<feature type="signal peptide" evidence="1">
    <location>
        <begin position="1"/>
        <end position="22"/>
    </location>
</feature>
<dbReference type="RefSeq" id="WP_203537405.1">
    <property type="nucleotide sequence ID" value="NZ_JAESND010000002.1"/>
</dbReference>
<gene>
    <name evidence="2" type="ORF">JMJ54_07575</name>
</gene>
<keyword evidence="3" id="KW-1185">Reference proteome</keyword>
<organism evidence="2 3">
    <name type="scientific">Jeongeupia naejangsanensis</name>
    <dbReference type="NCBI Taxonomy" id="613195"/>
    <lineage>
        <taxon>Bacteria</taxon>
        <taxon>Pseudomonadati</taxon>
        <taxon>Pseudomonadota</taxon>
        <taxon>Betaproteobacteria</taxon>
        <taxon>Neisseriales</taxon>
        <taxon>Chitinibacteraceae</taxon>
        <taxon>Jeongeupia</taxon>
    </lineage>
</organism>
<dbReference type="Proteomes" id="UP000809431">
    <property type="component" value="Unassembled WGS sequence"/>
</dbReference>
<evidence type="ECO:0000313" key="2">
    <source>
        <dbReference type="EMBL" id="MBM3115684.1"/>
    </source>
</evidence>
<proteinExistence type="predicted"/>
<protein>
    <submittedName>
        <fullName evidence="2">Uncharacterized protein</fullName>
    </submittedName>
</protein>
<name>A0ABS2BLN3_9NEIS</name>
<evidence type="ECO:0000313" key="3">
    <source>
        <dbReference type="Proteomes" id="UP000809431"/>
    </source>
</evidence>
<keyword evidence="1" id="KW-0732">Signal</keyword>
<dbReference type="EMBL" id="JAESND010000002">
    <property type="protein sequence ID" value="MBM3115684.1"/>
    <property type="molecule type" value="Genomic_DNA"/>
</dbReference>
<reference evidence="2 3" key="1">
    <citation type="submission" date="2021-01" db="EMBL/GenBank/DDBJ databases">
        <title>Draft Genome Sequence and Polyhydroxyalkanoate Biosynthetic Potential of Jeongeupia naejangsanensis Type Strain DSM 24253.</title>
        <authorList>
            <person name="Turrini P."/>
            <person name="Artuso I."/>
            <person name="Lugli G.A."/>
            <person name="Frangipani E."/>
            <person name="Ventura M."/>
            <person name="Visca P."/>
        </authorList>
    </citation>
    <scope>NUCLEOTIDE SEQUENCE [LARGE SCALE GENOMIC DNA]</scope>
    <source>
        <strain evidence="2 3">DSM 24253</strain>
    </source>
</reference>